<proteinExistence type="predicted"/>
<reference evidence="2 3" key="1">
    <citation type="submission" date="2018-09" db="EMBL/GenBank/DDBJ databases">
        <authorList>
            <person name="Grouzdev D.S."/>
            <person name="Krutkina M.S."/>
        </authorList>
    </citation>
    <scope>NUCLEOTIDE SEQUENCE [LARGE SCALE GENOMIC DNA]</scope>
    <source>
        <strain evidence="2 3">RmlP001</strain>
    </source>
</reference>
<gene>
    <name evidence="2" type="ORF">D3272_05730</name>
</gene>
<organism evidence="2 3">
    <name type="scientific">Lichenibacterium ramalinae</name>
    <dbReference type="NCBI Taxonomy" id="2316527"/>
    <lineage>
        <taxon>Bacteria</taxon>
        <taxon>Pseudomonadati</taxon>
        <taxon>Pseudomonadota</taxon>
        <taxon>Alphaproteobacteria</taxon>
        <taxon>Hyphomicrobiales</taxon>
        <taxon>Lichenihabitantaceae</taxon>
        <taxon>Lichenibacterium</taxon>
    </lineage>
</organism>
<sequence>MQGMTANDNRPPGGRQPGGRGNVAALVAVVLIGFALFWAVSAIRQHNAVQDCIDSGRHDCTAEP</sequence>
<keyword evidence="3" id="KW-1185">Reference proteome</keyword>
<accession>A0A4Q2RIV5</accession>
<dbReference type="AlphaFoldDB" id="A0A4Q2RIV5"/>
<evidence type="ECO:0000313" key="3">
    <source>
        <dbReference type="Proteomes" id="UP000289411"/>
    </source>
</evidence>
<keyword evidence="1" id="KW-0812">Transmembrane</keyword>
<name>A0A4Q2RIV5_9HYPH</name>
<dbReference type="EMBL" id="QYBC01000004">
    <property type="protein sequence ID" value="RYB06262.1"/>
    <property type="molecule type" value="Genomic_DNA"/>
</dbReference>
<feature type="transmembrane region" description="Helical" evidence="1">
    <location>
        <begin position="21"/>
        <end position="40"/>
    </location>
</feature>
<dbReference type="Proteomes" id="UP000289411">
    <property type="component" value="Unassembled WGS sequence"/>
</dbReference>
<keyword evidence="1" id="KW-0472">Membrane</keyword>
<reference evidence="2 3" key="2">
    <citation type="submission" date="2019-02" db="EMBL/GenBank/DDBJ databases">
        <title>'Lichenibacterium ramalinii' gen. nov. sp. nov., 'Lichenibacterium minor' gen. nov. sp. nov.</title>
        <authorList>
            <person name="Pankratov T."/>
        </authorList>
    </citation>
    <scope>NUCLEOTIDE SEQUENCE [LARGE SCALE GENOMIC DNA]</scope>
    <source>
        <strain evidence="2 3">RmlP001</strain>
    </source>
</reference>
<evidence type="ECO:0000256" key="1">
    <source>
        <dbReference type="SAM" id="Phobius"/>
    </source>
</evidence>
<keyword evidence="1" id="KW-1133">Transmembrane helix</keyword>
<evidence type="ECO:0000313" key="2">
    <source>
        <dbReference type="EMBL" id="RYB06262.1"/>
    </source>
</evidence>
<comment type="caution">
    <text evidence="2">The sequence shown here is derived from an EMBL/GenBank/DDBJ whole genome shotgun (WGS) entry which is preliminary data.</text>
</comment>
<protein>
    <submittedName>
        <fullName evidence="2">Uncharacterized protein</fullName>
    </submittedName>
</protein>